<dbReference type="PANTHER" id="PTHR34472">
    <property type="entry name" value="SULFUR CARRIER PROTEIN THIS"/>
    <property type="match status" value="1"/>
</dbReference>
<keyword evidence="2" id="KW-1185">Reference proteome</keyword>
<dbReference type="Proteomes" id="UP000184287">
    <property type="component" value="Unassembled WGS sequence"/>
</dbReference>
<gene>
    <name evidence="1" type="ORF">SAMN04488522_105294</name>
</gene>
<evidence type="ECO:0000313" key="1">
    <source>
        <dbReference type="EMBL" id="SHG38345.1"/>
    </source>
</evidence>
<dbReference type="STRING" id="288992.SAMN04488522_105294"/>
<dbReference type="NCBIfam" id="TIGR01683">
    <property type="entry name" value="thiS"/>
    <property type="match status" value="1"/>
</dbReference>
<dbReference type="AlphaFoldDB" id="A0A1M5JD89"/>
<dbReference type="InterPro" id="IPR010035">
    <property type="entry name" value="Thi_S"/>
</dbReference>
<reference evidence="2" key="1">
    <citation type="submission" date="2016-11" db="EMBL/GenBank/DDBJ databases">
        <authorList>
            <person name="Varghese N."/>
            <person name="Submissions S."/>
        </authorList>
    </citation>
    <scope>NUCLEOTIDE SEQUENCE [LARGE SCALE GENOMIC DNA]</scope>
    <source>
        <strain evidence="2">DSM 16990</strain>
    </source>
</reference>
<dbReference type="EMBL" id="FQUQ01000005">
    <property type="protein sequence ID" value="SHG38345.1"/>
    <property type="molecule type" value="Genomic_DNA"/>
</dbReference>
<dbReference type="CDD" id="cd00565">
    <property type="entry name" value="Ubl_ThiS"/>
    <property type="match status" value="1"/>
</dbReference>
<evidence type="ECO:0000313" key="2">
    <source>
        <dbReference type="Proteomes" id="UP000184287"/>
    </source>
</evidence>
<dbReference type="InterPro" id="IPR003749">
    <property type="entry name" value="ThiS/MoaD-like"/>
</dbReference>
<dbReference type="OrthoDB" id="1525151at2"/>
<dbReference type="PANTHER" id="PTHR34472:SF1">
    <property type="entry name" value="SULFUR CARRIER PROTEIN THIS"/>
    <property type="match status" value="1"/>
</dbReference>
<dbReference type="InterPro" id="IPR012675">
    <property type="entry name" value="Beta-grasp_dom_sf"/>
</dbReference>
<dbReference type="SUPFAM" id="SSF54285">
    <property type="entry name" value="MoaD/ThiS"/>
    <property type="match status" value="1"/>
</dbReference>
<accession>A0A1M5JD89</accession>
<organism evidence="1 2">
    <name type="scientific">Pedobacter caeni</name>
    <dbReference type="NCBI Taxonomy" id="288992"/>
    <lineage>
        <taxon>Bacteria</taxon>
        <taxon>Pseudomonadati</taxon>
        <taxon>Bacteroidota</taxon>
        <taxon>Sphingobacteriia</taxon>
        <taxon>Sphingobacteriales</taxon>
        <taxon>Sphingobacteriaceae</taxon>
        <taxon>Pedobacter</taxon>
    </lineage>
</organism>
<protein>
    <submittedName>
        <fullName evidence="1">Sulfur carrier protein</fullName>
    </submittedName>
</protein>
<dbReference type="Gene3D" id="3.10.20.30">
    <property type="match status" value="1"/>
</dbReference>
<dbReference type="Pfam" id="PF02597">
    <property type="entry name" value="ThiS"/>
    <property type="match status" value="1"/>
</dbReference>
<dbReference type="InterPro" id="IPR016155">
    <property type="entry name" value="Mopterin_synth/thiamin_S_b"/>
</dbReference>
<proteinExistence type="predicted"/>
<name>A0A1M5JD89_9SPHI</name>
<sequence length="77" mass="8564">MPIVFPIFQNMEITVNQKNYQLNDTCSVEQMLAEVLKIPVQGIAVAINQTIIPKTDWPGRQLQPGDRITVIKATQGG</sequence>